<dbReference type="OrthoDB" id="8447133at2"/>
<gene>
    <name evidence="2" type="ORF">A6A05_06990</name>
</gene>
<reference evidence="2 3" key="1">
    <citation type="submission" date="2016-04" db="EMBL/GenBank/DDBJ databases">
        <title>Draft genome sequence of freshwater magnetotactic bacteria Magnetospirillum marisnigri SP-1 and Magnetospirillum moscoviense BB-1.</title>
        <authorList>
            <person name="Koziaeva V."/>
            <person name="Dziuba M.V."/>
            <person name="Ivanov T.M."/>
            <person name="Kuznetsov B."/>
            <person name="Grouzdev D.S."/>
        </authorList>
    </citation>
    <scope>NUCLEOTIDE SEQUENCE [LARGE SCALE GENOMIC DNA]</scope>
    <source>
        <strain evidence="2 3">BB-1</strain>
    </source>
</reference>
<accession>A0A178MYB2</accession>
<evidence type="ECO:0000256" key="1">
    <source>
        <dbReference type="SAM" id="SignalP"/>
    </source>
</evidence>
<dbReference type="PROSITE" id="PS51257">
    <property type="entry name" value="PROKAR_LIPOPROTEIN"/>
    <property type="match status" value="1"/>
</dbReference>
<protein>
    <submittedName>
        <fullName evidence="2">Uncharacterized protein</fullName>
    </submittedName>
</protein>
<keyword evidence="1" id="KW-0732">Signal</keyword>
<dbReference type="RefSeq" id="WP_068497332.1">
    <property type="nucleotide sequence ID" value="NZ_LWQU01000054.1"/>
</dbReference>
<dbReference type="STRING" id="1437059.A6A05_06990"/>
<comment type="caution">
    <text evidence="2">The sequence shown here is derived from an EMBL/GenBank/DDBJ whole genome shotgun (WGS) entry which is preliminary data.</text>
</comment>
<organism evidence="2 3">
    <name type="scientific">Magnetospirillum moscoviense</name>
    <dbReference type="NCBI Taxonomy" id="1437059"/>
    <lineage>
        <taxon>Bacteria</taxon>
        <taxon>Pseudomonadati</taxon>
        <taxon>Pseudomonadota</taxon>
        <taxon>Alphaproteobacteria</taxon>
        <taxon>Rhodospirillales</taxon>
        <taxon>Rhodospirillaceae</taxon>
        <taxon>Magnetospirillum</taxon>
    </lineage>
</organism>
<evidence type="ECO:0000313" key="3">
    <source>
        <dbReference type="Proteomes" id="UP000078543"/>
    </source>
</evidence>
<proteinExistence type="predicted"/>
<keyword evidence="3" id="KW-1185">Reference proteome</keyword>
<evidence type="ECO:0000313" key="2">
    <source>
        <dbReference type="EMBL" id="OAN60947.1"/>
    </source>
</evidence>
<dbReference type="Proteomes" id="UP000078543">
    <property type="component" value="Unassembled WGS sequence"/>
</dbReference>
<feature type="chain" id="PRO_5008092389" evidence="1">
    <location>
        <begin position="20"/>
        <end position="197"/>
    </location>
</feature>
<dbReference type="EMBL" id="LWQU01000054">
    <property type="protein sequence ID" value="OAN60947.1"/>
    <property type="molecule type" value="Genomic_DNA"/>
</dbReference>
<name>A0A178MYB2_9PROT</name>
<dbReference type="AlphaFoldDB" id="A0A178MYB2"/>
<sequence length="197" mass="22131">MFVRGSRLMIAALALFALSACETKPTVQKLPEISFADKRPITLNVGQLEIVPEYQSPGKRPNVEHLMPISPEAATVRWAQDRIRPMGRTGAARVLIKDARVVEVALKTDKSFTGMFKEEQAERYDAVLDVAIQILDDRHFPIADVLARATRSRTVPEGVSLNERDRVMLEVTDALIRDIDSQMEGLIKSYLSRWVAE</sequence>
<feature type="signal peptide" evidence="1">
    <location>
        <begin position="1"/>
        <end position="19"/>
    </location>
</feature>